<keyword evidence="11" id="KW-1185">Reference proteome</keyword>
<evidence type="ECO:0000256" key="7">
    <source>
        <dbReference type="ARBA" id="ARBA00023306"/>
    </source>
</evidence>
<name>A0A8R1HP21_CAEJA</name>
<keyword evidence="6" id="KW-0539">Nucleus</keyword>
<protein>
    <submittedName>
        <fullName evidence="10">Uncharacterized protein</fullName>
    </submittedName>
</protein>
<dbReference type="Pfam" id="PF01857">
    <property type="entry name" value="RB_B"/>
    <property type="match status" value="1"/>
</dbReference>
<dbReference type="SMART" id="SM01368">
    <property type="entry name" value="RB_A"/>
    <property type="match status" value="1"/>
</dbReference>
<dbReference type="InterPro" id="IPR024599">
    <property type="entry name" value="RB_N"/>
</dbReference>
<dbReference type="Pfam" id="PF11934">
    <property type="entry name" value="DUF3452"/>
    <property type="match status" value="1"/>
</dbReference>
<dbReference type="SUPFAM" id="SSF47954">
    <property type="entry name" value="Cyclin-like"/>
    <property type="match status" value="2"/>
</dbReference>
<evidence type="ECO:0000256" key="1">
    <source>
        <dbReference type="ARBA" id="ARBA00004123"/>
    </source>
</evidence>
<dbReference type="Proteomes" id="UP000005237">
    <property type="component" value="Unassembled WGS sequence"/>
</dbReference>
<dbReference type="GO" id="GO:0030154">
    <property type="term" value="P:cell differentiation"/>
    <property type="evidence" value="ECO:0007669"/>
    <property type="project" value="TreeGrafter"/>
</dbReference>
<keyword evidence="7" id="KW-0131">Cell cycle</keyword>
<dbReference type="SMART" id="SM01367">
    <property type="entry name" value="DUF3452"/>
    <property type="match status" value="1"/>
</dbReference>
<dbReference type="InterPro" id="IPR036915">
    <property type="entry name" value="Cyclin-like_sf"/>
</dbReference>
<evidence type="ECO:0000313" key="10">
    <source>
        <dbReference type="EnsemblMetazoa" id="CJA07017a.1"/>
    </source>
</evidence>
<dbReference type="EnsemblMetazoa" id="CJA07017a.1">
    <property type="protein sequence ID" value="CJA07017a.1"/>
    <property type="gene ID" value="WBGene00126221"/>
</dbReference>
<accession>A0A8R1HP21</accession>
<keyword evidence="3" id="KW-0678">Repressor</keyword>
<evidence type="ECO:0000256" key="3">
    <source>
        <dbReference type="ARBA" id="ARBA00022491"/>
    </source>
</evidence>
<keyword evidence="4" id="KW-0805">Transcription regulation</keyword>
<dbReference type="CDD" id="cd20548">
    <property type="entry name" value="CYCLIN_RB-like"/>
    <property type="match status" value="1"/>
</dbReference>
<sequence>MSSCANANLPDDVVIGAWELFYHAYQRVTLEGSEEAWQLAAIYYYFLSKGVKRRGKPSRILTQPIPVSMLTIIEAFDVSVMEVLDKTVRFIEIIHSRKIRRFLDYIRRIQESLAVSCIIFKKFVAVYCEIFTEIRTGTSNCPSSHELLTLLWTSFLVMKTRLPNDDLISNYQMMFSMLDHFYTEICSMKDGIVHHLNQKFVNRLLDTDSTIIRALCHRFGAGVLDTRHFYDHVYKKMDKSGLPTTWNFLEFRDSIMTTTKDTYDEFLLSRGSIDERVFIPSADNFNSIFRVTYEFQSSNALKRSLATGKEFIDAEFLNQIQNKQCLDKISLSQQKSGADRVSLAREHPRVPPAEFSLEIGSYPDDENASETNERLKRIIGNWELETSQLTKVCEQMSDNPMATLLLKRDVMTEKFEHKLSTELGEPSEHSVLNRYHHTLRLQLEQLFMVYIEKIIVAELKKKVREEDLLNVVRREDFLDSVFCFCVELILFCNNYLRPFPWSAWLCDIHPFHFHKVIDLMINHEKSLSRTMVQHFNRIEENVIDYYAWKEDSPLWPMLVRCPFSHFQEFGDDWNDKCELVWRVVNTYSPLKFTPVKKDQALRDELGRPLVPNNQSSRTLRIFLKRTLFTGARRMQELTDRVSMGVRAKSQCWSLFDYLLRNEPLIFMDRHLDQIILCAVYVILKINVSGTTFLDLMAHYRRQAKDAVFVYRNVTIFSEQLEENGKVSVNTKETVMERLEGPQKEKETVNLIRYYNLEFRDRIKYIIGHLDQASDEDLLGMPLPTSYGLLPVRVHLTDKLSIQMLPKTAHGTTKQEKIIANLEANGVSFELQPGHNVNTVAAD</sequence>
<dbReference type="AlphaFoldDB" id="A0A8R1HP21"/>
<dbReference type="InterPro" id="IPR028309">
    <property type="entry name" value="RB_fam"/>
</dbReference>
<evidence type="ECO:0000259" key="9">
    <source>
        <dbReference type="SMART" id="SM01368"/>
    </source>
</evidence>
<dbReference type="PANTHER" id="PTHR13742:SF17">
    <property type="entry name" value="RE32990P-RELATED"/>
    <property type="match status" value="1"/>
</dbReference>
<proteinExistence type="inferred from homology"/>
<dbReference type="GO" id="GO:0005667">
    <property type="term" value="C:transcription regulator complex"/>
    <property type="evidence" value="ECO:0007669"/>
    <property type="project" value="TreeGrafter"/>
</dbReference>
<keyword evidence="5" id="KW-0804">Transcription</keyword>
<dbReference type="Pfam" id="PF01858">
    <property type="entry name" value="RB_A"/>
    <property type="match status" value="1"/>
</dbReference>
<feature type="domain" description="Retinoblastoma-associated protein N-terminal" evidence="8">
    <location>
        <begin position="61"/>
        <end position="184"/>
    </location>
</feature>
<dbReference type="PANTHER" id="PTHR13742">
    <property type="entry name" value="RETINOBLASTOMA-ASSOCIATED PROTEIN RB -RELATED"/>
    <property type="match status" value="1"/>
</dbReference>
<dbReference type="GO" id="GO:0000785">
    <property type="term" value="C:chromatin"/>
    <property type="evidence" value="ECO:0007669"/>
    <property type="project" value="TreeGrafter"/>
</dbReference>
<evidence type="ECO:0000256" key="2">
    <source>
        <dbReference type="ARBA" id="ARBA00009475"/>
    </source>
</evidence>
<evidence type="ECO:0000259" key="8">
    <source>
        <dbReference type="SMART" id="SM01367"/>
    </source>
</evidence>
<evidence type="ECO:0000256" key="4">
    <source>
        <dbReference type="ARBA" id="ARBA00023015"/>
    </source>
</evidence>
<feature type="domain" description="Retinoblastoma-associated protein A-box" evidence="9">
    <location>
        <begin position="366"/>
        <end position="558"/>
    </location>
</feature>
<dbReference type="Gene3D" id="1.10.472.10">
    <property type="entry name" value="Cyclin-like"/>
    <property type="match status" value="2"/>
</dbReference>
<organism evidence="10 11">
    <name type="scientific">Caenorhabditis japonica</name>
    <dbReference type="NCBI Taxonomy" id="281687"/>
    <lineage>
        <taxon>Eukaryota</taxon>
        <taxon>Metazoa</taxon>
        <taxon>Ecdysozoa</taxon>
        <taxon>Nematoda</taxon>
        <taxon>Chromadorea</taxon>
        <taxon>Rhabditida</taxon>
        <taxon>Rhabditina</taxon>
        <taxon>Rhabditomorpha</taxon>
        <taxon>Rhabditoidea</taxon>
        <taxon>Rhabditidae</taxon>
        <taxon>Peloderinae</taxon>
        <taxon>Caenorhabditis</taxon>
    </lineage>
</organism>
<dbReference type="GO" id="GO:2000134">
    <property type="term" value="P:negative regulation of G1/S transition of mitotic cell cycle"/>
    <property type="evidence" value="ECO:0007669"/>
    <property type="project" value="TreeGrafter"/>
</dbReference>
<dbReference type="Gene3D" id="1.10.472.140">
    <property type="match status" value="1"/>
</dbReference>
<dbReference type="InterPro" id="IPR002719">
    <property type="entry name" value="RB_B"/>
</dbReference>
<comment type="similarity">
    <text evidence="2">Belongs to the retinoblastoma protein (RB) family.</text>
</comment>
<evidence type="ECO:0000256" key="6">
    <source>
        <dbReference type="ARBA" id="ARBA00023242"/>
    </source>
</evidence>
<evidence type="ECO:0000313" key="11">
    <source>
        <dbReference type="Proteomes" id="UP000005237"/>
    </source>
</evidence>
<comment type="subcellular location">
    <subcellularLocation>
        <location evidence="1">Nucleus</location>
    </subcellularLocation>
</comment>
<dbReference type="InterPro" id="IPR002720">
    <property type="entry name" value="RB_A"/>
</dbReference>
<dbReference type="GO" id="GO:0005634">
    <property type="term" value="C:nucleus"/>
    <property type="evidence" value="ECO:0007669"/>
    <property type="project" value="UniProtKB-SubCell"/>
</dbReference>
<dbReference type="GO" id="GO:0006357">
    <property type="term" value="P:regulation of transcription by RNA polymerase II"/>
    <property type="evidence" value="ECO:0007669"/>
    <property type="project" value="InterPro"/>
</dbReference>
<dbReference type="FunFam" id="1.10.472.10:FF:000250">
    <property type="entry name" value="Retinoblastoma-like protein A"/>
    <property type="match status" value="1"/>
</dbReference>
<reference evidence="10" key="2">
    <citation type="submission" date="2022-06" db="UniProtKB">
        <authorList>
            <consortium name="EnsemblMetazoa"/>
        </authorList>
    </citation>
    <scope>IDENTIFICATION</scope>
    <source>
        <strain evidence="10">DF5081</strain>
    </source>
</reference>
<dbReference type="GO" id="GO:0000977">
    <property type="term" value="F:RNA polymerase II transcription regulatory region sequence-specific DNA binding"/>
    <property type="evidence" value="ECO:0007669"/>
    <property type="project" value="TreeGrafter"/>
</dbReference>
<evidence type="ECO:0000256" key="5">
    <source>
        <dbReference type="ARBA" id="ARBA00023163"/>
    </source>
</evidence>
<reference evidence="11" key="1">
    <citation type="submission" date="2010-08" db="EMBL/GenBank/DDBJ databases">
        <authorList>
            <consortium name="Caenorhabditis japonica Sequencing Consortium"/>
            <person name="Wilson R.K."/>
        </authorList>
    </citation>
    <scope>NUCLEOTIDE SEQUENCE [LARGE SCALE GENOMIC DNA]</scope>
    <source>
        <strain evidence="11">DF5081</strain>
    </source>
</reference>